<evidence type="ECO:0000313" key="5">
    <source>
        <dbReference type="Proteomes" id="UP000605970"/>
    </source>
</evidence>
<feature type="compositionally biased region" description="Polar residues" evidence="2">
    <location>
        <begin position="38"/>
        <end position="54"/>
    </location>
</feature>
<gene>
    <name evidence="4" type="ORF">Mgra_00004760</name>
</gene>
<feature type="domain" description="C2H2-type" evidence="3">
    <location>
        <begin position="65"/>
        <end position="90"/>
    </location>
</feature>
<dbReference type="AlphaFoldDB" id="A0A8S9ZR12"/>
<dbReference type="GO" id="GO:0008270">
    <property type="term" value="F:zinc ion binding"/>
    <property type="evidence" value="ECO:0007669"/>
    <property type="project" value="UniProtKB-KW"/>
</dbReference>
<keyword evidence="1" id="KW-0863">Zinc-finger</keyword>
<dbReference type="EMBL" id="JABEBT010000037">
    <property type="protein sequence ID" value="KAF7635850.1"/>
    <property type="molecule type" value="Genomic_DNA"/>
</dbReference>
<dbReference type="PROSITE" id="PS50157">
    <property type="entry name" value="ZINC_FINGER_C2H2_2"/>
    <property type="match status" value="1"/>
</dbReference>
<dbReference type="InterPro" id="IPR013087">
    <property type="entry name" value="Znf_C2H2_type"/>
</dbReference>
<proteinExistence type="predicted"/>
<accession>A0A8S9ZR12</accession>
<sequence>MIDEINQYVKSIVVHKDVGEAKIFLQERANVMGKDRYLNTSSTSRQNGTDTASRSAKRSKRVYGFMCDFESCSERFASIAKLSIHKKVKHGMLNRDIN</sequence>
<evidence type="ECO:0000313" key="4">
    <source>
        <dbReference type="EMBL" id="KAF7635850.1"/>
    </source>
</evidence>
<evidence type="ECO:0000256" key="2">
    <source>
        <dbReference type="SAM" id="MobiDB-lite"/>
    </source>
</evidence>
<keyword evidence="1" id="KW-0479">Metal-binding</keyword>
<feature type="region of interest" description="Disordered" evidence="2">
    <location>
        <begin position="36"/>
        <end position="57"/>
    </location>
</feature>
<evidence type="ECO:0000256" key="1">
    <source>
        <dbReference type="PROSITE-ProRule" id="PRU00042"/>
    </source>
</evidence>
<protein>
    <recommendedName>
        <fullName evidence="3">C2H2-type domain-containing protein</fullName>
    </recommendedName>
</protein>
<keyword evidence="1" id="KW-0862">Zinc</keyword>
<keyword evidence="5" id="KW-1185">Reference proteome</keyword>
<name>A0A8S9ZR12_9BILA</name>
<comment type="caution">
    <text evidence="4">The sequence shown here is derived from an EMBL/GenBank/DDBJ whole genome shotgun (WGS) entry which is preliminary data.</text>
</comment>
<reference evidence="4" key="1">
    <citation type="journal article" date="2020" name="Ecol. Evol.">
        <title>Genome structure and content of the rice root-knot nematode (Meloidogyne graminicola).</title>
        <authorList>
            <person name="Phan N.T."/>
            <person name="Danchin E.G.J."/>
            <person name="Klopp C."/>
            <person name="Perfus-Barbeoch L."/>
            <person name="Kozlowski D.K."/>
            <person name="Koutsovoulos G.D."/>
            <person name="Lopez-Roques C."/>
            <person name="Bouchez O."/>
            <person name="Zahm M."/>
            <person name="Besnard G."/>
            <person name="Bellafiore S."/>
        </authorList>
    </citation>
    <scope>NUCLEOTIDE SEQUENCE</scope>
    <source>
        <strain evidence="4">VN-18</strain>
    </source>
</reference>
<dbReference type="Proteomes" id="UP000605970">
    <property type="component" value="Unassembled WGS sequence"/>
</dbReference>
<dbReference type="PROSITE" id="PS00028">
    <property type="entry name" value="ZINC_FINGER_C2H2_1"/>
    <property type="match status" value="1"/>
</dbReference>
<evidence type="ECO:0000259" key="3">
    <source>
        <dbReference type="PROSITE" id="PS50157"/>
    </source>
</evidence>
<organism evidence="4 5">
    <name type="scientific">Meloidogyne graminicola</name>
    <dbReference type="NCBI Taxonomy" id="189291"/>
    <lineage>
        <taxon>Eukaryota</taxon>
        <taxon>Metazoa</taxon>
        <taxon>Ecdysozoa</taxon>
        <taxon>Nematoda</taxon>
        <taxon>Chromadorea</taxon>
        <taxon>Rhabditida</taxon>
        <taxon>Tylenchina</taxon>
        <taxon>Tylenchomorpha</taxon>
        <taxon>Tylenchoidea</taxon>
        <taxon>Meloidogynidae</taxon>
        <taxon>Meloidogyninae</taxon>
        <taxon>Meloidogyne</taxon>
    </lineage>
</organism>